<evidence type="ECO:0000313" key="14">
    <source>
        <dbReference type="Proteomes" id="UP001175271"/>
    </source>
</evidence>
<dbReference type="PANTHER" id="PTHR22884">
    <property type="entry name" value="SET DOMAIN PROTEINS"/>
    <property type="match status" value="1"/>
</dbReference>
<dbReference type="SMART" id="SM00249">
    <property type="entry name" value="PHD"/>
    <property type="match status" value="3"/>
</dbReference>
<evidence type="ECO:0000256" key="4">
    <source>
        <dbReference type="ARBA" id="ARBA00022603"/>
    </source>
</evidence>
<feature type="domain" description="Post-SET" evidence="12">
    <location>
        <begin position="535"/>
        <end position="551"/>
    </location>
</feature>
<evidence type="ECO:0000256" key="3">
    <source>
        <dbReference type="ARBA" id="ARBA00022454"/>
    </source>
</evidence>
<dbReference type="InterPro" id="IPR011011">
    <property type="entry name" value="Znf_FYVE_PHD"/>
</dbReference>
<evidence type="ECO:0000256" key="6">
    <source>
        <dbReference type="ARBA" id="ARBA00022691"/>
    </source>
</evidence>
<dbReference type="InterPro" id="IPR001965">
    <property type="entry name" value="Znf_PHD"/>
</dbReference>
<dbReference type="InterPro" id="IPR050777">
    <property type="entry name" value="SET2_Histone-Lys_MeTrsfase"/>
</dbReference>
<evidence type="ECO:0000256" key="1">
    <source>
        <dbReference type="ARBA" id="ARBA00004123"/>
    </source>
</evidence>
<dbReference type="Gene3D" id="3.30.40.10">
    <property type="entry name" value="Zinc/RING finger domain, C3HC4 (zinc finger)"/>
    <property type="match status" value="1"/>
</dbReference>
<keyword evidence="5" id="KW-0808">Transferase</keyword>
<dbReference type="InterPro" id="IPR013083">
    <property type="entry name" value="Znf_RING/FYVE/PHD"/>
</dbReference>
<keyword evidence="7" id="KW-0479">Metal-binding</keyword>
<evidence type="ECO:0000256" key="10">
    <source>
        <dbReference type="ARBA" id="ARBA00023242"/>
    </source>
</evidence>
<evidence type="ECO:0000256" key="7">
    <source>
        <dbReference type="ARBA" id="ARBA00022723"/>
    </source>
</evidence>
<reference evidence="13" key="1">
    <citation type="submission" date="2023-06" db="EMBL/GenBank/DDBJ databases">
        <title>Genomic analysis of the entomopathogenic nematode Steinernema hermaphroditum.</title>
        <authorList>
            <person name="Schwarz E.M."/>
            <person name="Heppert J.K."/>
            <person name="Baniya A."/>
            <person name="Schwartz H.T."/>
            <person name="Tan C.-H."/>
            <person name="Antoshechkin I."/>
            <person name="Sternberg P.W."/>
            <person name="Goodrich-Blair H."/>
            <person name="Dillman A.R."/>
        </authorList>
    </citation>
    <scope>NUCLEOTIDE SEQUENCE</scope>
    <source>
        <strain evidence="13">PS9179</strain>
        <tissue evidence="13">Whole animal</tissue>
    </source>
</reference>
<keyword evidence="3" id="KW-0158">Chromosome</keyword>
<dbReference type="SMART" id="SM00317">
    <property type="entry name" value="SET"/>
    <property type="match status" value="1"/>
</dbReference>
<dbReference type="InterPro" id="IPR046341">
    <property type="entry name" value="SET_dom_sf"/>
</dbReference>
<sequence length="572" mass="64758">MASKAIAVTAKEGRPKFEKRERANICFCCRSEQDRDNLTKCRDKKCDVSFHEVCYNAYKVGGFNAAKMADWAAKPFLCSRHYCTYCYGNGLKTRAFYGSKFISCAQCELAWHPKCIPAGCDLDENEEIICPRHRIFPRFAPHTKHCASCQESDKESLLKCRSCVRSVHFACAELNPDITEDLVDKWAFTCQWCRDFVFVTENQYCMGYFTNTGLPYTYYPCVPVPNSDYPAKKKDARLGNPGYVLVKWMMYEGKQTYSVLSHSKIVEMNEKDYFFITGINSKGCDASLQEPWREAQRSLADPKSRMLLREDQKPLKEQEPMNKVKHLNYFVRQNEDGSFVKTIIPVSYKRTKEQEYCRCSTDRPERCAPGSGCDNREDGRECPKDCGGASSVCLNQVIQNSKKGGFGGIEVFDTVACGKGVRAVETIAVGTFIGEYHGEIITKAEAERRIEQTYKDGNHEEGSYILDMDGCYVDAKKVGSIIRYVNHSCSPNCEMKPVEVNGTIRFALFAQKEIAIGEELTFDYKMEAIIEDARTLPDCYCGAEGCSGVLGYAKSQKKSASRESPPDRKKRV</sequence>
<dbReference type="GO" id="GO:0008168">
    <property type="term" value="F:methyltransferase activity"/>
    <property type="evidence" value="ECO:0007669"/>
    <property type="project" value="UniProtKB-KW"/>
</dbReference>
<dbReference type="PROSITE" id="PS50280">
    <property type="entry name" value="SET"/>
    <property type="match status" value="1"/>
</dbReference>
<dbReference type="EMBL" id="JAUCMV010000003">
    <property type="protein sequence ID" value="KAK0409058.1"/>
    <property type="molecule type" value="Genomic_DNA"/>
</dbReference>
<comment type="caution">
    <text evidence="13">The sequence shown here is derived from an EMBL/GenBank/DDBJ whole genome shotgun (WGS) entry which is preliminary data.</text>
</comment>
<dbReference type="GO" id="GO:0008270">
    <property type="term" value="F:zinc ion binding"/>
    <property type="evidence" value="ECO:0007669"/>
    <property type="project" value="UniProtKB-KW"/>
</dbReference>
<evidence type="ECO:0000313" key="13">
    <source>
        <dbReference type="EMBL" id="KAK0409058.1"/>
    </source>
</evidence>
<name>A0AA39HNC4_9BILA</name>
<evidence type="ECO:0000256" key="9">
    <source>
        <dbReference type="ARBA" id="ARBA00022833"/>
    </source>
</evidence>
<organism evidence="13 14">
    <name type="scientific">Steinernema hermaphroditum</name>
    <dbReference type="NCBI Taxonomy" id="289476"/>
    <lineage>
        <taxon>Eukaryota</taxon>
        <taxon>Metazoa</taxon>
        <taxon>Ecdysozoa</taxon>
        <taxon>Nematoda</taxon>
        <taxon>Chromadorea</taxon>
        <taxon>Rhabditida</taxon>
        <taxon>Tylenchina</taxon>
        <taxon>Panagrolaimomorpha</taxon>
        <taxon>Strongyloidoidea</taxon>
        <taxon>Steinernematidae</taxon>
        <taxon>Steinernema</taxon>
    </lineage>
</organism>
<keyword evidence="14" id="KW-1185">Reference proteome</keyword>
<protein>
    <recommendedName>
        <fullName evidence="15">Histone-lysine N-methyltransferase</fullName>
    </recommendedName>
</protein>
<evidence type="ECO:0000256" key="2">
    <source>
        <dbReference type="ARBA" id="ARBA00004286"/>
    </source>
</evidence>
<proteinExistence type="predicted"/>
<evidence type="ECO:0008006" key="15">
    <source>
        <dbReference type="Google" id="ProtNLM"/>
    </source>
</evidence>
<dbReference type="Proteomes" id="UP001175271">
    <property type="component" value="Unassembled WGS sequence"/>
</dbReference>
<dbReference type="SUPFAM" id="SSF57903">
    <property type="entry name" value="FYVE/PHD zinc finger"/>
    <property type="match status" value="1"/>
</dbReference>
<dbReference type="SUPFAM" id="SSF82199">
    <property type="entry name" value="SET domain"/>
    <property type="match status" value="1"/>
</dbReference>
<keyword evidence="10" id="KW-0539">Nucleus</keyword>
<dbReference type="InterPro" id="IPR003616">
    <property type="entry name" value="Post-SET_dom"/>
</dbReference>
<dbReference type="GO" id="GO:0032259">
    <property type="term" value="P:methylation"/>
    <property type="evidence" value="ECO:0007669"/>
    <property type="project" value="UniProtKB-KW"/>
</dbReference>
<accession>A0AA39HNC4</accession>
<dbReference type="GO" id="GO:0005694">
    <property type="term" value="C:chromosome"/>
    <property type="evidence" value="ECO:0007669"/>
    <property type="project" value="UniProtKB-SubCell"/>
</dbReference>
<evidence type="ECO:0000256" key="8">
    <source>
        <dbReference type="ARBA" id="ARBA00022771"/>
    </source>
</evidence>
<dbReference type="Gene3D" id="2.170.270.10">
    <property type="entry name" value="SET domain"/>
    <property type="match status" value="1"/>
</dbReference>
<dbReference type="PROSITE" id="PS50868">
    <property type="entry name" value="POST_SET"/>
    <property type="match status" value="1"/>
</dbReference>
<dbReference type="Pfam" id="PF00856">
    <property type="entry name" value="SET"/>
    <property type="match status" value="1"/>
</dbReference>
<evidence type="ECO:0000259" key="11">
    <source>
        <dbReference type="PROSITE" id="PS50280"/>
    </source>
</evidence>
<dbReference type="GO" id="GO:0005634">
    <property type="term" value="C:nucleus"/>
    <property type="evidence" value="ECO:0007669"/>
    <property type="project" value="UniProtKB-SubCell"/>
</dbReference>
<keyword evidence="4" id="KW-0489">Methyltransferase</keyword>
<evidence type="ECO:0000259" key="12">
    <source>
        <dbReference type="PROSITE" id="PS50868"/>
    </source>
</evidence>
<comment type="subcellular location">
    <subcellularLocation>
        <location evidence="2">Chromosome</location>
    </subcellularLocation>
    <subcellularLocation>
        <location evidence="1">Nucleus</location>
    </subcellularLocation>
</comment>
<gene>
    <name evidence="13" type="ORF">QR680_004316</name>
</gene>
<keyword evidence="9" id="KW-0862">Zinc</keyword>
<evidence type="ECO:0000256" key="5">
    <source>
        <dbReference type="ARBA" id="ARBA00022679"/>
    </source>
</evidence>
<dbReference type="InterPro" id="IPR001214">
    <property type="entry name" value="SET_dom"/>
</dbReference>
<feature type="domain" description="SET" evidence="11">
    <location>
        <begin position="407"/>
        <end position="525"/>
    </location>
</feature>
<dbReference type="AlphaFoldDB" id="A0AA39HNC4"/>
<keyword evidence="6" id="KW-0949">S-adenosyl-L-methionine</keyword>
<keyword evidence="8" id="KW-0863">Zinc-finger</keyword>